<sequence>MISSHRASSFVGEKAFVLNTSLGKTAATSVCRSKSLLTCRKWRKFLIRHKIWMCFRASSTSRWTHESAFIANSVFQCEGRKEGSLSSRDANKSHSNVNRFHPSIANK</sequence>
<evidence type="ECO:0000313" key="2">
    <source>
        <dbReference type="EMBL" id="GIY54086.1"/>
    </source>
</evidence>
<dbReference type="EMBL" id="BPLR01012471">
    <property type="protein sequence ID" value="GIY54086.1"/>
    <property type="molecule type" value="Genomic_DNA"/>
</dbReference>
<reference evidence="2 3" key="1">
    <citation type="submission" date="2021-06" db="EMBL/GenBank/DDBJ databases">
        <title>Caerostris extrusa draft genome.</title>
        <authorList>
            <person name="Kono N."/>
            <person name="Arakawa K."/>
        </authorList>
    </citation>
    <scope>NUCLEOTIDE SEQUENCE [LARGE SCALE GENOMIC DNA]</scope>
</reference>
<keyword evidence="3" id="KW-1185">Reference proteome</keyword>
<proteinExistence type="predicted"/>
<protein>
    <submittedName>
        <fullName evidence="2">Uncharacterized protein</fullName>
    </submittedName>
</protein>
<evidence type="ECO:0000313" key="3">
    <source>
        <dbReference type="Proteomes" id="UP001054945"/>
    </source>
</evidence>
<dbReference type="Proteomes" id="UP001054945">
    <property type="component" value="Unassembled WGS sequence"/>
</dbReference>
<accession>A0AAV4U8J8</accession>
<dbReference type="AlphaFoldDB" id="A0AAV4U8J8"/>
<comment type="caution">
    <text evidence="2">The sequence shown here is derived from an EMBL/GenBank/DDBJ whole genome shotgun (WGS) entry which is preliminary data.</text>
</comment>
<organism evidence="2 3">
    <name type="scientific">Caerostris extrusa</name>
    <name type="common">Bark spider</name>
    <name type="synonym">Caerostris bankana</name>
    <dbReference type="NCBI Taxonomy" id="172846"/>
    <lineage>
        <taxon>Eukaryota</taxon>
        <taxon>Metazoa</taxon>
        <taxon>Ecdysozoa</taxon>
        <taxon>Arthropoda</taxon>
        <taxon>Chelicerata</taxon>
        <taxon>Arachnida</taxon>
        <taxon>Araneae</taxon>
        <taxon>Araneomorphae</taxon>
        <taxon>Entelegynae</taxon>
        <taxon>Araneoidea</taxon>
        <taxon>Araneidae</taxon>
        <taxon>Caerostris</taxon>
    </lineage>
</organism>
<feature type="region of interest" description="Disordered" evidence="1">
    <location>
        <begin position="84"/>
        <end position="107"/>
    </location>
</feature>
<feature type="compositionally biased region" description="Polar residues" evidence="1">
    <location>
        <begin position="84"/>
        <end position="98"/>
    </location>
</feature>
<name>A0AAV4U8J8_CAEEX</name>
<gene>
    <name evidence="2" type="ORF">CEXT_739671</name>
</gene>
<evidence type="ECO:0000256" key="1">
    <source>
        <dbReference type="SAM" id="MobiDB-lite"/>
    </source>
</evidence>